<dbReference type="RefSeq" id="WP_132613476.1">
    <property type="nucleotide sequence ID" value="NZ_JAAXRG010000014.1"/>
</dbReference>
<dbReference type="InterPro" id="IPR009057">
    <property type="entry name" value="Homeodomain-like_sf"/>
</dbReference>
<dbReference type="GO" id="GO:0003700">
    <property type="term" value="F:DNA-binding transcription factor activity"/>
    <property type="evidence" value="ECO:0007669"/>
    <property type="project" value="InterPro"/>
</dbReference>
<dbReference type="PROSITE" id="PS01124">
    <property type="entry name" value="HTH_ARAC_FAMILY_2"/>
    <property type="match status" value="1"/>
</dbReference>
<name>A0AAX2QEK0_9HYPH</name>
<evidence type="ECO:0000313" key="5">
    <source>
        <dbReference type="EMBL" id="TCU19462.1"/>
    </source>
</evidence>
<organism evidence="5 6">
    <name type="scientific">Rhizobium laguerreae</name>
    <dbReference type="NCBI Taxonomy" id="1076926"/>
    <lineage>
        <taxon>Bacteria</taxon>
        <taxon>Pseudomonadati</taxon>
        <taxon>Pseudomonadota</taxon>
        <taxon>Alphaproteobacteria</taxon>
        <taxon>Hyphomicrobiales</taxon>
        <taxon>Rhizobiaceae</taxon>
        <taxon>Rhizobium/Agrobacterium group</taxon>
        <taxon>Rhizobium</taxon>
    </lineage>
</organism>
<reference evidence="5 6" key="1">
    <citation type="submission" date="2019-03" db="EMBL/GenBank/DDBJ databases">
        <title>Genomic Encyclopedia of Type Strains, Phase IV (KMG-V): Genome sequencing to study the core and pangenomes of soil and plant-associated prokaryotes.</title>
        <authorList>
            <person name="Whitman W."/>
        </authorList>
    </citation>
    <scope>NUCLEOTIDE SEQUENCE [LARGE SCALE GENOMIC DNA]</scope>
    <source>
        <strain evidence="5 6">FB403</strain>
    </source>
</reference>
<evidence type="ECO:0000256" key="2">
    <source>
        <dbReference type="ARBA" id="ARBA00023125"/>
    </source>
</evidence>
<dbReference type="SMART" id="SM00342">
    <property type="entry name" value="HTH_ARAC"/>
    <property type="match status" value="1"/>
</dbReference>
<dbReference type="Pfam" id="PF14525">
    <property type="entry name" value="AraC_binding_2"/>
    <property type="match status" value="1"/>
</dbReference>
<sequence length="314" mass="34816">MHLGTWSTMSAGSAERFDYWKDIVCDTLLHVDAHAAADVSRFSAELSLKSHLAGNFVRFKSQGHTIERSHRLLHAKPDERYLVSYQVSGVASVTQGDHRFQLRPGDVGIVSAARPMNLQFSDPVERIIALVPRSALEKSCPWLSPGVALHLPGEKIATRILSHLLMELSTTETEIGTNEELALGHIISELVGVRPSQDPGSVRDQQLRSRVFGFLTAHIEDPELAPGMVANQIGISERSLHYVLARAGTTFRTFIITERLDRAAEALGSPAWSHNSVSDIAFRLGFQDLSHFSRRFKERFGVPPSSYRLSKTGR</sequence>
<feature type="domain" description="HTH araC/xylS-type" evidence="4">
    <location>
        <begin position="209"/>
        <end position="310"/>
    </location>
</feature>
<evidence type="ECO:0000256" key="3">
    <source>
        <dbReference type="ARBA" id="ARBA00023163"/>
    </source>
</evidence>
<proteinExistence type="predicted"/>
<dbReference type="PRINTS" id="PR00032">
    <property type="entry name" value="HTHARAC"/>
</dbReference>
<evidence type="ECO:0000313" key="6">
    <source>
        <dbReference type="Proteomes" id="UP000295021"/>
    </source>
</evidence>
<accession>A0AAX2QEK0</accession>
<keyword evidence="3" id="KW-0804">Transcription</keyword>
<dbReference type="InterPro" id="IPR020449">
    <property type="entry name" value="Tscrpt_reg_AraC-type_HTH"/>
</dbReference>
<dbReference type="InterPro" id="IPR018062">
    <property type="entry name" value="HTH_AraC-typ_CS"/>
</dbReference>
<keyword evidence="1" id="KW-0805">Transcription regulation</keyword>
<gene>
    <name evidence="5" type="ORF">EV131_11362</name>
</gene>
<dbReference type="AlphaFoldDB" id="A0AAX2QEK0"/>
<dbReference type="EMBL" id="SMBI01000013">
    <property type="protein sequence ID" value="TCU19462.1"/>
    <property type="molecule type" value="Genomic_DNA"/>
</dbReference>
<dbReference type="PANTHER" id="PTHR46796:SF6">
    <property type="entry name" value="ARAC SUBFAMILY"/>
    <property type="match status" value="1"/>
</dbReference>
<dbReference type="SUPFAM" id="SSF46689">
    <property type="entry name" value="Homeodomain-like"/>
    <property type="match status" value="1"/>
</dbReference>
<evidence type="ECO:0000259" key="4">
    <source>
        <dbReference type="PROSITE" id="PS01124"/>
    </source>
</evidence>
<dbReference type="InterPro" id="IPR018060">
    <property type="entry name" value="HTH_AraC"/>
</dbReference>
<protein>
    <submittedName>
        <fullName evidence="5">AraC family transcriptional regulator</fullName>
    </submittedName>
</protein>
<dbReference type="InterPro" id="IPR050204">
    <property type="entry name" value="AraC_XylS_family_regulators"/>
</dbReference>
<dbReference type="InterPro" id="IPR035418">
    <property type="entry name" value="AraC-bd_2"/>
</dbReference>
<dbReference type="GO" id="GO:0043565">
    <property type="term" value="F:sequence-specific DNA binding"/>
    <property type="evidence" value="ECO:0007669"/>
    <property type="project" value="InterPro"/>
</dbReference>
<comment type="caution">
    <text evidence="5">The sequence shown here is derived from an EMBL/GenBank/DDBJ whole genome shotgun (WGS) entry which is preliminary data.</text>
</comment>
<dbReference type="PROSITE" id="PS00041">
    <property type="entry name" value="HTH_ARAC_FAMILY_1"/>
    <property type="match status" value="1"/>
</dbReference>
<dbReference type="PANTHER" id="PTHR46796">
    <property type="entry name" value="HTH-TYPE TRANSCRIPTIONAL ACTIVATOR RHAS-RELATED"/>
    <property type="match status" value="1"/>
</dbReference>
<dbReference type="Proteomes" id="UP000295021">
    <property type="component" value="Unassembled WGS sequence"/>
</dbReference>
<keyword evidence="2" id="KW-0238">DNA-binding</keyword>
<dbReference type="Gene3D" id="1.10.10.60">
    <property type="entry name" value="Homeodomain-like"/>
    <property type="match status" value="1"/>
</dbReference>
<evidence type="ECO:0000256" key="1">
    <source>
        <dbReference type="ARBA" id="ARBA00023015"/>
    </source>
</evidence>
<dbReference type="Pfam" id="PF12833">
    <property type="entry name" value="HTH_18"/>
    <property type="match status" value="1"/>
</dbReference>